<organism evidence="2 3">
    <name type="scientific">candidate division CPR1 bacterium GW2011_GWC1_49_13</name>
    <dbReference type="NCBI Taxonomy" id="1618342"/>
    <lineage>
        <taxon>Bacteria</taxon>
        <taxon>candidate division CPR1</taxon>
    </lineage>
</organism>
<dbReference type="STRING" id="1618342.UY40_C0010G0002"/>
<dbReference type="InterPro" id="IPR001509">
    <property type="entry name" value="Epimerase_deHydtase"/>
</dbReference>
<evidence type="ECO:0000313" key="2">
    <source>
        <dbReference type="EMBL" id="KKW05705.1"/>
    </source>
</evidence>
<accession>A0A0G1VHJ7</accession>
<dbReference type="InterPro" id="IPR036291">
    <property type="entry name" value="NAD(P)-bd_dom_sf"/>
</dbReference>
<sequence>MANDKKEVLLSYAPDYLIQALKPLLEKQGFTVTLHREGLPPKKSFSLIIHAPRDAAILAEWTRELLNKAQADKSRFFLIRFRTADKLYEEAAGFAQSLIKNAAQNQEVAAFTLSLGRLYGPRVPAEESGALGYLLKEFAEKEFLTLYGDGKDQDYYLYLADGAQGITQALNTPHLSHATSLTSPLPVASETVAKMLFDLGGGRHEIRYHRGIAADEEQGPPPGTPLTKFKALTSFQDGVMAALKEETPLLKAKFPRLSLPSLKVKDWSAKPKQKEEAAPARKFTPPGKRSLILAALLLPLLYLAGETGWAAYNLQKAKNSLLNFDFPAAQTAFHRSSGSLGRLGVVVPPLKIAADLSETAANVSATAPTLSRALENLQKSYQGEAITPQTEEEFKSLNSSVDTASQDLTVAWLNLQDLSPLLRGYTDKYANLIQEEALPALSFLTALADQGYDLLGYQGERNYLLLFENSAELQPGGGRMGTFANLKLQSGAVKELKFFNESDFKHISSPLGKFNNISKFVDFRDGARAIADIFLRGDKTPTQGVVGVDLRIAQELLRITGPLTLADFGNQEVTAENFFEVTTREVETEFFPGTTKKKRFIQALGEGVLQKLFSTGKESYGSLSQVVWDGLREKRLLLYFTNPTLYLPALENNFAGRVADAEGDYLYPFDHNSGTKGTVWVKRKIAYRVFNTNREGALRGELKVTWKNEGTEAWPVGNHRNKTSVLIPHGATFLTELRSSSGEKKLQNFKIGAFSGKTNIFLNYDVTRYITVPPQEEETLTLLYDLPQNLNVKTSPYRLYLQKQPGTVADEVEFIFEIPFGYAATPTAVPAGFSLQSEENKLILRGNLKTDIEFLIELKER</sequence>
<dbReference type="Pfam" id="PF13196">
    <property type="entry name" value="DUF4012"/>
    <property type="match status" value="1"/>
</dbReference>
<comment type="caution">
    <text evidence="2">The sequence shown here is derived from an EMBL/GenBank/DDBJ whole genome shotgun (WGS) entry which is preliminary data.</text>
</comment>
<dbReference type="InterPro" id="IPR025101">
    <property type="entry name" value="DUF4012"/>
</dbReference>
<proteinExistence type="predicted"/>
<protein>
    <recommendedName>
        <fullName evidence="1">NAD-dependent epimerase/dehydratase domain-containing protein</fullName>
    </recommendedName>
</protein>
<evidence type="ECO:0000259" key="1">
    <source>
        <dbReference type="Pfam" id="PF01370"/>
    </source>
</evidence>
<reference evidence="2 3" key="1">
    <citation type="journal article" date="2015" name="Nature">
        <title>rRNA introns, odd ribosomes, and small enigmatic genomes across a large radiation of phyla.</title>
        <authorList>
            <person name="Brown C.T."/>
            <person name="Hug L.A."/>
            <person name="Thomas B.C."/>
            <person name="Sharon I."/>
            <person name="Castelle C.J."/>
            <person name="Singh A."/>
            <person name="Wilkins M.J."/>
            <person name="Williams K.H."/>
            <person name="Banfield J.F."/>
        </authorList>
    </citation>
    <scope>NUCLEOTIDE SEQUENCE [LARGE SCALE GENOMIC DNA]</scope>
</reference>
<dbReference type="SUPFAM" id="SSF51735">
    <property type="entry name" value="NAD(P)-binding Rossmann-fold domains"/>
    <property type="match status" value="1"/>
</dbReference>
<evidence type="ECO:0000313" key="3">
    <source>
        <dbReference type="Proteomes" id="UP000034119"/>
    </source>
</evidence>
<dbReference type="Proteomes" id="UP000034119">
    <property type="component" value="Unassembled WGS sequence"/>
</dbReference>
<dbReference type="Pfam" id="PF01370">
    <property type="entry name" value="Epimerase"/>
    <property type="match status" value="1"/>
</dbReference>
<name>A0A0G1VHJ7_9BACT</name>
<dbReference type="EMBL" id="LCPW01000010">
    <property type="protein sequence ID" value="KKW05705.1"/>
    <property type="molecule type" value="Genomic_DNA"/>
</dbReference>
<dbReference type="Gene3D" id="3.40.50.720">
    <property type="entry name" value="NAD(P)-binding Rossmann-like Domain"/>
    <property type="match status" value="1"/>
</dbReference>
<dbReference type="AlphaFoldDB" id="A0A0G1VHJ7"/>
<gene>
    <name evidence="2" type="ORF">UY40_C0010G0002</name>
</gene>
<feature type="domain" description="NAD-dependent epimerase/dehydratase" evidence="1">
    <location>
        <begin position="94"/>
        <end position="173"/>
    </location>
</feature>